<dbReference type="EMBL" id="BAABHD010000032">
    <property type="protein sequence ID" value="GAA4459457.1"/>
    <property type="molecule type" value="Genomic_DNA"/>
</dbReference>
<protein>
    <recommendedName>
        <fullName evidence="4">DUF2846 domain-containing protein</fullName>
    </recommendedName>
</protein>
<organism evidence="2 3">
    <name type="scientific">Nibrella saemangeumensis</name>
    <dbReference type="NCBI Taxonomy" id="1084526"/>
    <lineage>
        <taxon>Bacteria</taxon>
        <taxon>Pseudomonadati</taxon>
        <taxon>Bacteroidota</taxon>
        <taxon>Cytophagia</taxon>
        <taxon>Cytophagales</taxon>
        <taxon>Spirosomataceae</taxon>
        <taxon>Nibrella</taxon>
    </lineage>
</organism>
<comment type="caution">
    <text evidence="2">The sequence shown here is derived from an EMBL/GenBank/DDBJ whole genome shotgun (WGS) entry which is preliminary data.</text>
</comment>
<name>A0ABP8N4I9_9BACT</name>
<feature type="chain" id="PRO_5047124562" description="DUF2846 domain-containing protein" evidence="1">
    <location>
        <begin position="20"/>
        <end position="219"/>
    </location>
</feature>
<proteinExistence type="predicted"/>
<keyword evidence="3" id="KW-1185">Reference proteome</keyword>
<accession>A0ABP8N4I9</accession>
<dbReference type="Proteomes" id="UP001501175">
    <property type="component" value="Unassembled WGS sequence"/>
</dbReference>
<sequence>MKKLIYFALTLCLSLPALAQTDDGVNTFAVKVNGKEWKGKAQRLVLPLGLNYIAIAGMSVNPDIQTWVRFVYTDNLKPGTYQIVREADMESKLRSTGMVALVDYTEETGKLGMGFHDGESNEGTVTITKVTDTSIEGTFEAKLKGVYYQKRASAVLTGLGIQNNLEEKAITAAGGGMLVKGDPHEHDNCKKTNKTDEITLTGGTFKVSWNGNQAQKKSK</sequence>
<evidence type="ECO:0000256" key="1">
    <source>
        <dbReference type="SAM" id="SignalP"/>
    </source>
</evidence>
<dbReference type="RefSeq" id="WP_345244991.1">
    <property type="nucleotide sequence ID" value="NZ_BAABHD010000032.1"/>
</dbReference>
<evidence type="ECO:0000313" key="3">
    <source>
        <dbReference type="Proteomes" id="UP001501175"/>
    </source>
</evidence>
<feature type="signal peptide" evidence="1">
    <location>
        <begin position="1"/>
        <end position="19"/>
    </location>
</feature>
<gene>
    <name evidence="2" type="ORF">GCM10023189_33180</name>
</gene>
<reference evidence="3" key="1">
    <citation type="journal article" date="2019" name="Int. J. Syst. Evol. Microbiol.">
        <title>The Global Catalogue of Microorganisms (GCM) 10K type strain sequencing project: providing services to taxonomists for standard genome sequencing and annotation.</title>
        <authorList>
            <consortium name="The Broad Institute Genomics Platform"/>
            <consortium name="The Broad Institute Genome Sequencing Center for Infectious Disease"/>
            <person name="Wu L."/>
            <person name="Ma J."/>
        </authorList>
    </citation>
    <scope>NUCLEOTIDE SEQUENCE [LARGE SCALE GENOMIC DNA]</scope>
    <source>
        <strain evidence="3">JCM 17927</strain>
    </source>
</reference>
<evidence type="ECO:0000313" key="2">
    <source>
        <dbReference type="EMBL" id="GAA4459457.1"/>
    </source>
</evidence>
<evidence type="ECO:0008006" key="4">
    <source>
        <dbReference type="Google" id="ProtNLM"/>
    </source>
</evidence>
<keyword evidence="1" id="KW-0732">Signal</keyword>